<keyword evidence="6 8" id="KW-0862">Zinc</keyword>
<dbReference type="PANTHER" id="PTHR19848">
    <property type="entry name" value="WD40 REPEAT PROTEIN"/>
    <property type="match status" value="1"/>
</dbReference>
<dbReference type="SMART" id="SM00184">
    <property type="entry name" value="RING"/>
    <property type="match status" value="1"/>
</dbReference>
<dbReference type="PRINTS" id="PR00320">
    <property type="entry name" value="GPROTEINBRPT"/>
</dbReference>
<dbReference type="InterPro" id="IPR001841">
    <property type="entry name" value="Znf_RING"/>
</dbReference>
<dbReference type="PROSITE" id="PS50145">
    <property type="entry name" value="ZF_TRAF"/>
    <property type="match status" value="1"/>
</dbReference>
<evidence type="ECO:0000313" key="14">
    <source>
        <dbReference type="Proteomes" id="UP001634394"/>
    </source>
</evidence>
<dbReference type="PANTHER" id="PTHR19848:SF0">
    <property type="entry name" value="NOTCHLESS PROTEIN HOMOLOG 1"/>
    <property type="match status" value="1"/>
</dbReference>
<keyword evidence="3 8" id="KW-0479">Metal-binding</keyword>
<evidence type="ECO:0000256" key="5">
    <source>
        <dbReference type="ARBA" id="ARBA00022771"/>
    </source>
</evidence>
<dbReference type="PROSITE" id="PS00678">
    <property type="entry name" value="WD_REPEATS_1"/>
    <property type="match status" value="3"/>
</dbReference>
<evidence type="ECO:0000256" key="4">
    <source>
        <dbReference type="ARBA" id="ARBA00022737"/>
    </source>
</evidence>
<dbReference type="InterPro" id="IPR019775">
    <property type="entry name" value="WD40_repeat_CS"/>
</dbReference>
<dbReference type="InterPro" id="IPR020472">
    <property type="entry name" value="WD40_PAC1"/>
</dbReference>
<feature type="coiled-coil region" evidence="10">
    <location>
        <begin position="196"/>
        <end position="223"/>
    </location>
</feature>
<dbReference type="PROSITE" id="PS50082">
    <property type="entry name" value="WD_REPEATS_2"/>
    <property type="match status" value="3"/>
</dbReference>
<feature type="repeat" description="WD" evidence="9">
    <location>
        <begin position="524"/>
        <end position="565"/>
    </location>
</feature>
<feature type="repeat" description="WD" evidence="9">
    <location>
        <begin position="362"/>
        <end position="401"/>
    </location>
</feature>
<dbReference type="GO" id="GO:0005730">
    <property type="term" value="C:nucleolus"/>
    <property type="evidence" value="ECO:0007669"/>
    <property type="project" value="UniProtKB-SubCell"/>
</dbReference>
<evidence type="ECO:0000256" key="6">
    <source>
        <dbReference type="ARBA" id="ARBA00022833"/>
    </source>
</evidence>
<protein>
    <submittedName>
        <fullName evidence="13">Uncharacterized protein</fullName>
    </submittedName>
</protein>
<dbReference type="PROSITE" id="PS00518">
    <property type="entry name" value="ZF_RING_1"/>
    <property type="match status" value="1"/>
</dbReference>
<accession>A0ABD3VF26</accession>
<evidence type="ECO:0000259" key="11">
    <source>
        <dbReference type="PROSITE" id="PS50089"/>
    </source>
</evidence>
<evidence type="ECO:0000313" key="13">
    <source>
        <dbReference type="EMBL" id="KAL3860196.1"/>
    </source>
</evidence>
<keyword evidence="7" id="KW-0539">Nucleus</keyword>
<dbReference type="Pfam" id="PF13445">
    <property type="entry name" value="zf-RING_UBOX"/>
    <property type="match status" value="1"/>
</dbReference>
<evidence type="ECO:0000256" key="2">
    <source>
        <dbReference type="ARBA" id="ARBA00022574"/>
    </source>
</evidence>
<dbReference type="GO" id="GO:0008270">
    <property type="term" value="F:zinc ion binding"/>
    <property type="evidence" value="ECO:0007669"/>
    <property type="project" value="UniProtKB-KW"/>
</dbReference>
<dbReference type="InterPro" id="IPR015943">
    <property type="entry name" value="WD40/YVTN_repeat-like_dom_sf"/>
</dbReference>
<dbReference type="Gene3D" id="3.30.40.10">
    <property type="entry name" value="Zinc/RING finger domain, C3HC4 (zinc finger)"/>
    <property type="match status" value="2"/>
</dbReference>
<evidence type="ECO:0000256" key="3">
    <source>
        <dbReference type="ARBA" id="ARBA00022723"/>
    </source>
</evidence>
<keyword evidence="10" id="KW-0175">Coiled coil</keyword>
<feature type="repeat" description="WD" evidence="9">
    <location>
        <begin position="320"/>
        <end position="353"/>
    </location>
</feature>
<dbReference type="PROSITE" id="PS50089">
    <property type="entry name" value="ZF_RING_2"/>
    <property type="match status" value="1"/>
</dbReference>
<evidence type="ECO:0000256" key="8">
    <source>
        <dbReference type="PROSITE-ProRule" id="PRU00207"/>
    </source>
</evidence>
<feature type="domain" description="RING-type" evidence="11">
    <location>
        <begin position="29"/>
        <end position="63"/>
    </location>
</feature>
<keyword evidence="4" id="KW-0677">Repeat</keyword>
<comment type="caution">
    <text evidence="13">The sequence shown here is derived from an EMBL/GenBank/DDBJ whole genome shotgun (WGS) entry which is preliminary data.</text>
</comment>
<reference evidence="13 14" key="1">
    <citation type="submission" date="2024-11" db="EMBL/GenBank/DDBJ databases">
        <title>Chromosome-level genome assembly of the freshwater bivalve Anodonta woodiana.</title>
        <authorList>
            <person name="Chen X."/>
        </authorList>
    </citation>
    <scope>NUCLEOTIDE SEQUENCE [LARGE SCALE GENOMIC DNA]</scope>
    <source>
        <strain evidence="13">MN2024</strain>
        <tissue evidence="13">Gills</tissue>
    </source>
</reference>
<dbReference type="InterPro" id="IPR036322">
    <property type="entry name" value="WD40_repeat_dom_sf"/>
</dbReference>
<feature type="domain" description="TRAF-type" evidence="12">
    <location>
        <begin position="119"/>
        <end position="180"/>
    </location>
</feature>
<dbReference type="InterPro" id="IPR013083">
    <property type="entry name" value="Znf_RING/FYVE/PHD"/>
</dbReference>
<dbReference type="SMART" id="SM00320">
    <property type="entry name" value="WD40"/>
    <property type="match status" value="7"/>
</dbReference>
<sequence>MSQKRDENQNDDNLSPTVYSVPPSQHLQCPVCRKLYVDPVINVHCGHTFCKKCAFASTHCPLDGNHCDTSQLVINRLVIGQIEDLEIYCKYGLIKQEGEYVPDPSGCQAKLPLGKRGEHESQCEFIPVPCPNNPSQCGKFRKRELDEHQTVCPFMPCGHRNKGCEFVSQQDHVTEHMKLCGYRGLQKPGQDMKEYANVMEASNRELQNQVRSLTERVQTLESQQRTTAEQLQAYASAMQAQQKEYEYLQSMLEQLLTIRNRRSVGSPSNSAEGKSSRSNIVYHSRSKLGSFRKSLSGSPTSTHKIESWQMPFQFKCIGTLRGHQNIVWCLANHRSKLFSSGADSVIKIWDLENLAQGCIKTLKGHNKVVHTMCVVGDLLYTGGDDLTLRVWNIDTGAEVQCLQNAHDNIISAMNHIGDYLFTSSFSLIKVWDAKTLTLKHTISGLYHWVRAMAIHPDKDRLYSGSHNTIDIWDVSGAFASKGKVDHQFGSVYSLTVTAKYLIAGTYNRNIQVFDLDTKEHVNSLRGHIGTITDLTASPSGRFLFSSSTDSSVKIWNLENFLPIQTLQRHEGSVNALILIGDYLMSGSADSEIKVFRHFQMQMGFACNT</sequence>
<dbReference type="SUPFAM" id="SSF49599">
    <property type="entry name" value="TRAF domain-like"/>
    <property type="match status" value="1"/>
</dbReference>
<dbReference type="AlphaFoldDB" id="A0ABD3VF26"/>
<gene>
    <name evidence="13" type="ORF">ACJMK2_010354</name>
</gene>
<dbReference type="Pfam" id="PF00400">
    <property type="entry name" value="WD40"/>
    <property type="match status" value="5"/>
</dbReference>
<dbReference type="CDD" id="cd00200">
    <property type="entry name" value="WD40"/>
    <property type="match status" value="1"/>
</dbReference>
<dbReference type="InterPro" id="IPR027370">
    <property type="entry name" value="Znf-RING_euk"/>
</dbReference>
<keyword evidence="14" id="KW-1185">Reference proteome</keyword>
<dbReference type="SUPFAM" id="SSF57850">
    <property type="entry name" value="RING/U-box"/>
    <property type="match status" value="1"/>
</dbReference>
<dbReference type="InterPro" id="IPR001293">
    <property type="entry name" value="Znf_TRAF"/>
</dbReference>
<dbReference type="EMBL" id="JBJQND010000012">
    <property type="protein sequence ID" value="KAL3860196.1"/>
    <property type="molecule type" value="Genomic_DNA"/>
</dbReference>
<keyword evidence="2 9" id="KW-0853">WD repeat</keyword>
<evidence type="ECO:0000256" key="9">
    <source>
        <dbReference type="PROSITE-ProRule" id="PRU00221"/>
    </source>
</evidence>
<evidence type="ECO:0000256" key="1">
    <source>
        <dbReference type="ARBA" id="ARBA00004604"/>
    </source>
</evidence>
<dbReference type="SUPFAM" id="SSF50978">
    <property type="entry name" value="WD40 repeat-like"/>
    <property type="match status" value="1"/>
</dbReference>
<feature type="zinc finger region" description="TRAF-type" evidence="8">
    <location>
        <begin position="119"/>
        <end position="180"/>
    </location>
</feature>
<proteinExistence type="predicted"/>
<dbReference type="PROSITE" id="PS50294">
    <property type="entry name" value="WD_REPEATS_REGION"/>
    <property type="match status" value="3"/>
</dbReference>
<dbReference type="Proteomes" id="UP001634394">
    <property type="component" value="Unassembled WGS sequence"/>
</dbReference>
<evidence type="ECO:0000259" key="12">
    <source>
        <dbReference type="PROSITE" id="PS50145"/>
    </source>
</evidence>
<evidence type="ECO:0000256" key="10">
    <source>
        <dbReference type="SAM" id="Coils"/>
    </source>
</evidence>
<organism evidence="13 14">
    <name type="scientific">Sinanodonta woodiana</name>
    <name type="common">Chinese pond mussel</name>
    <name type="synonym">Anodonta woodiana</name>
    <dbReference type="NCBI Taxonomy" id="1069815"/>
    <lineage>
        <taxon>Eukaryota</taxon>
        <taxon>Metazoa</taxon>
        <taxon>Spiralia</taxon>
        <taxon>Lophotrochozoa</taxon>
        <taxon>Mollusca</taxon>
        <taxon>Bivalvia</taxon>
        <taxon>Autobranchia</taxon>
        <taxon>Heteroconchia</taxon>
        <taxon>Palaeoheterodonta</taxon>
        <taxon>Unionida</taxon>
        <taxon>Unionoidea</taxon>
        <taxon>Unionidae</taxon>
        <taxon>Unioninae</taxon>
        <taxon>Sinanodonta</taxon>
    </lineage>
</organism>
<name>A0ABD3VF26_SINWO</name>
<evidence type="ECO:0000256" key="7">
    <source>
        <dbReference type="ARBA" id="ARBA00023242"/>
    </source>
</evidence>
<dbReference type="InterPro" id="IPR001680">
    <property type="entry name" value="WD40_rpt"/>
</dbReference>
<dbReference type="Gene3D" id="2.130.10.10">
    <property type="entry name" value="YVTN repeat-like/Quinoprotein amine dehydrogenase"/>
    <property type="match status" value="2"/>
</dbReference>
<dbReference type="InterPro" id="IPR017907">
    <property type="entry name" value="Znf_RING_CS"/>
</dbReference>
<comment type="subcellular location">
    <subcellularLocation>
        <location evidence="1">Nucleus</location>
        <location evidence="1">Nucleolus</location>
    </subcellularLocation>
</comment>
<keyword evidence="5 8" id="KW-0863">Zinc-finger</keyword>